<evidence type="ECO:0000259" key="1">
    <source>
        <dbReference type="Pfam" id="PF20700"/>
    </source>
</evidence>
<dbReference type="Proteomes" id="UP001165289">
    <property type="component" value="Unassembled WGS sequence"/>
</dbReference>
<dbReference type="EMBL" id="JAKMXF010000326">
    <property type="protein sequence ID" value="KAI6648779.1"/>
    <property type="molecule type" value="Genomic_DNA"/>
</dbReference>
<protein>
    <recommendedName>
        <fullName evidence="1">Mutator-like transposase domain-containing protein</fullName>
    </recommendedName>
</protein>
<evidence type="ECO:0000313" key="2">
    <source>
        <dbReference type="EMBL" id="KAI6648779.1"/>
    </source>
</evidence>
<evidence type="ECO:0000313" key="3">
    <source>
        <dbReference type="Proteomes" id="UP001165289"/>
    </source>
</evidence>
<comment type="caution">
    <text evidence="2">The sequence shown here is derived from an EMBL/GenBank/DDBJ whole genome shotgun (WGS) entry which is preliminary data.</text>
</comment>
<gene>
    <name evidence="2" type="ORF">LOD99_7166</name>
</gene>
<organism evidence="2 3">
    <name type="scientific">Oopsacas minuta</name>
    <dbReference type="NCBI Taxonomy" id="111878"/>
    <lineage>
        <taxon>Eukaryota</taxon>
        <taxon>Metazoa</taxon>
        <taxon>Porifera</taxon>
        <taxon>Hexactinellida</taxon>
        <taxon>Hexasterophora</taxon>
        <taxon>Lyssacinosida</taxon>
        <taxon>Leucopsacidae</taxon>
        <taxon>Oopsacas</taxon>
    </lineage>
</organism>
<reference evidence="2 3" key="1">
    <citation type="journal article" date="2023" name="BMC Biol.">
        <title>The compact genome of the sponge Oopsacas minuta (Hexactinellida) is lacking key metazoan core genes.</title>
        <authorList>
            <person name="Santini S."/>
            <person name="Schenkelaars Q."/>
            <person name="Jourda C."/>
            <person name="Duchesne M."/>
            <person name="Belahbib H."/>
            <person name="Rocher C."/>
            <person name="Selva M."/>
            <person name="Riesgo A."/>
            <person name="Vervoort M."/>
            <person name="Leys S.P."/>
            <person name="Kodjabachian L."/>
            <person name="Le Bivic A."/>
            <person name="Borchiellini C."/>
            <person name="Claverie J.M."/>
            <person name="Renard E."/>
        </authorList>
    </citation>
    <scope>NUCLEOTIDE SEQUENCE [LARGE SCALE GENOMIC DNA]</scope>
    <source>
        <strain evidence="2">SPO-2</strain>
    </source>
</reference>
<name>A0AAV7JIW3_9METZ</name>
<proteinExistence type="predicted"/>
<keyword evidence="3" id="KW-1185">Reference proteome</keyword>
<accession>A0AAV7JIW3</accession>
<sequence length="184" mass="20426">MEIAVRSCNRAAQELRIIKGAIVGELLKVSISYDGSYQKGTDKGEGGFAQYCFAAGISIETGEVLSFEVACNGCRYCVDKQQALKDKKMSVKDYRLWEVQHKESCQAKDYGEYNSVALESKLAPVIFEKSIDQGLLYSTAVADGMTKVSNVLVEIDIYGKHGAGISREECLSHVQKRRRMHLVE</sequence>
<dbReference type="AlphaFoldDB" id="A0AAV7JIW3"/>
<dbReference type="InterPro" id="IPR049012">
    <property type="entry name" value="Mutator_transp_dom"/>
</dbReference>
<feature type="domain" description="Mutator-like transposase" evidence="1">
    <location>
        <begin position="2"/>
        <end position="182"/>
    </location>
</feature>
<dbReference type="Pfam" id="PF20700">
    <property type="entry name" value="Mutator"/>
    <property type="match status" value="1"/>
</dbReference>